<dbReference type="GO" id="GO:0046872">
    <property type="term" value="F:metal ion binding"/>
    <property type="evidence" value="ECO:0007669"/>
    <property type="project" value="InterPro"/>
</dbReference>
<reference evidence="2 3" key="1">
    <citation type="submission" date="2016-06" db="EMBL/GenBank/DDBJ databases">
        <title>Genome sequence of endosymbiont of Candidatus Endolucinida thiodiazotropha.</title>
        <authorList>
            <person name="Poehlein A."/>
            <person name="Koenig S."/>
            <person name="Heiden S.E."/>
            <person name="Thuermer A."/>
            <person name="Voget S."/>
            <person name="Daniel R."/>
            <person name="Markert S."/>
            <person name="Gros O."/>
            <person name="Schweder T."/>
        </authorList>
    </citation>
    <scope>NUCLEOTIDE SEQUENCE [LARGE SCALE GENOMIC DNA]</scope>
    <source>
        <strain evidence="2 3">COS</strain>
    </source>
</reference>
<proteinExistence type="predicted"/>
<evidence type="ECO:0000259" key="1">
    <source>
        <dbReference type="Pfam" id="PF02655"/>
    </source>
</evidence>
<sequence length="386" mass="42227">MSAKPTSLLVLANSGRAIAESAHRGGYRVTLIDGFCDQDTLAVADCWPITQGFSSLDVEIFVKEIASLFPDNPCGVVYGAGLEESTSLLKRLSEFCHLFGNDPSVLELLRRPQRFFSLLDRLQIAYPEVSHTAPYFATTRSWLIKRAASCGGQGVAYFSPEYAATDSACYYQRFIPGQVMSVLFIADGKRHHTIGYNTLGIAGSGAPAPFLYSGAIGQAYLRDAVRSQVELAVVKLVSELGLRGINSLDFVHNDAGIFVIDLNPRPSATLDLYEHLLPDGWIEHHIAACCGELPEVPNNDPAVMHGHQIIYAPRNIEIPNKMAWPQWVSDRPPAGNRIVEGQPLCSLYAKGANATEIEAELHTQRDEVLWMLGPSIYPSQPCLVAV</sequence>
<dbReference type="EMBL" id="MARB01000022">
    <property type="protein sequence ID" value="ODJ86428.1"/>
    <property type="molecule type" value="Genomic_DNA"/>
</dbReference>
<name>A0A7Z1AEI0_9GAMM</name>
<dbReference type="Pfam" id="PF02655">
    <property type="entry name" value="ATP-grasp_3"/>
    <property type="match status" value="1"/>
</dbReference>
<dbReference type="GO" id="GO:0005524">
    <property type="term" value="F:ATP binding"/>
    <property type="evidence" value="ECO:0007669"/>
    <property type="project" value="InterPro"/>
</dbReference>
<feature type="domain" description="ATP-grasp fold PylC-type" evidence="1">
    <location>
        <begin position="118"/>
        <end position="269"/>
    </location>
</feature>
<protein>
    <recommendedName>
        <fullName evidence="1">ATP-grasp fold PylC-type domain-containing protein</fullName>
    </recommendedName>
</protein>
<dbReference type="AlphaFoldDB" id="A0A7Z1AEI0"/>
<comment type="caution">
    <text evidence="2">The sequence shown here is derived from an EMBL/GenBank/DDBJ whole genome shotgun (WGS) entry which is preliminary data.</text>
</comment>
<accession>A0A7Z1AEI0</accession>
<dbReference type="PIRSF" id="PIRSF016817">
    <property type="entry name" value="UCP016817_carboligase"/>
    <property type="match status" value="1"/>
</dbReference>
<gene>
    <name evidence="2" type="ORF">CODIS_33470</name>
</gene>
<dbReference type="SUPFAM" id="SSF56059">
    <property type="entry name" value="Glutathione synthetase ATP-binding domain-like"/>
    <property type="match status" value="1"/>
</dbReference>
<dbReference type="InterPro" id="IPR016677">
    <property type="entry name" value="UCP016817_carboligase"/>
</dbReference>
<dbReference type="RefSeq" id="WP_069127092.1">
    <property type="nucleotide sequence ID" value="NZ_MARB01000022.1"/>
</dbReference>
<organism evidence="2 3">
    <name type="scientific">Candidatus Thiodiazotropha endolucinida</name>
    <dbReference type="NCBI Taxonomy" id="1655433"/>
    <lineage>
        <taxon>Bacteria</taxon>
        <taxon>Pseudomonadati</taxon>
        <taxon>Pseudomonadota</taxon>
        <taxon>Gammaproteobacteria</taxon>
        <taxon>Chromatiales</taxon>
        <taxon>Sedimenticolaceae</taxon>
        <taxon>Candidatus Thiodiazotropha</taxon>
    </lineage>
</organism>
<keyword evidence="3" id="KW-1185">Reference proteome</keyword>
<evidence type="ECO:0000313" key="3">
    <source>
        <dbReference type="Proteomes" id="UP000094769"/>
    </source>
</evidence>
<dbReference type="Gene3D" id="3.30.470.20">
    <property type="entry name" value="ATP-grasp fold, B domain"/>
    <property type="match status" value="1"/>
</dbReference>
<evidence type="ECO:0000313" key="2">
    <source>
        <dbReference type="EMBL" id="ODJ86428.1"/>
    </source>
</evidence>
<dbReference type="Proteomes" id="UP000094769">
    <property type="component" value="Unassembled WGS sequence"/>
</dbReference>
<dbReference type="InterPro" id="IPR003806">
    <property type="entry name" value="ATP-grasp_PylC-type"/>
</dbReference>